<proteinExistence type="predicted"/>
<dbReference type="AlphaFoldDB" id="A0A4C1TIT8"/>
<accession>A0A4C1TIT8</accession>
<dbReference type="EMBL" id="BGZK01005315">
    <property type="protein sequence ID" value="GBP13510.1"/>
    <property type="molecule type" value="Genomic_DNA"/>
</dbReference>
<reference evidence="2 3" key="1">
    <citation type="journal article" date="2019" name="Commun. Biol.">
        <title>The bagworm genome reveals a unique fibroin gene that provides high tensile strength.</title>
        <authorList>
            <person name="Kono N."/>
            <person name="Nakamura H."/>
            <person name="Ohtoshi R."/>
            <person name="Tomita M."/>
            <person name="Numata K."/>
            <person name="Arakawa K."/>
        </authorList>
    </citation>
    <scope>NUCLEOTIDE SEQUENCE [LARGE SCALE GENOMIC DNA]</scope>
</reference>
<sequence>NGFYVYPKRCRASEQLLFMVDFMNEQKGLVWRDLKSRTSNKVRDRKRQQALTGNNPLTCRPINRGGKTTKKYPKSPSIITPHRPSKRKRSNEEDVQEKFLEIAKQQADSLRLLAETNAANTECTKKMAEAIVILAEGLKHVGDAFNNLAQSINRL</sequence>
<dbReference type="Proteomes" id="UP000299102">
    <property type="component" value="Unassembled WGS sequence"/>
</dbReference>
<name>A0A4C1TIT8_EUMVA</name>
<evidence type="ECO:0000313" key="3">
    <source>
        <dbReference type="Proteomes" id="UP000299102"/>
    </source>
</evidence>
<evidence type="ECO:0000313" key="2">
    <source>
        <dbReference type="EMBL" id="GBP13510.1"/>
    </source>
</evidence>
<comment type="caution">
    <text evidence="2">The sequence shown here is derived from an EMBL/GenBank/DDBJ whole genome shotgun (WGS) entry which is preliminary data.</text>
</comment>
<feature type="region of interest" description="Disordered" evidence="1">
    <location>
        <begin position="40"/>
        <end position="95"/>
    </location>
</feature>
<dbReference type="OrthoDB" id="8056705at2759"/>
<keyword evidence="3" id="KW-1185">Reference proteome</keyword>
<protein>
    <submittedName>
        <fullName evidence="2">Uncharacterized protein</fullName>
    </submittedName>
</protein>
<feature type="non-terminal residue" evidence="2">
    <location>
        <position position="1"/>
    </location>
</feature>
<evidence type="ECO:0000256" key="1">
    <source>
        <dbReference type="SAM" id="MobiDB-lite"/>
    </source>
</evidence>
<organism evidence="2 3">
    <name type="scientific">Eumeta variegata</name>
    <name type="common">Bagworm moth</name>
    <name type="synonym">Eumeta japonica</name>
    <dbReference type="NCBI Taxonomy" id="151549"/>
    <lineage>
        <taxon>Eukaryota</taxon>
        <taxon>Metazoa</taxon>
        <taxon>Ecdysozoa</taxon>
        <taxon>Arthropoda</taxon>
        <taxon>Hexapoda</taxon>
        <taxon>Insecta</taxon>
        <taxon>Pterygota</taxon>
        <taxon>Neoptera</taxon>
        <taxon>Endopterygota</taxon>
        <taxon>Lepidoptera</taxon>
        <taxon>Glossata</taxon>
        <taxon>Ditrysia</taxon>
        <taxon>Tineoidea</taxon>
        <taxon>Psychidae</taxon>
        <taxon>Oiketicinae</taxon>
        <taxon>Eumeta</taxon>
    </lineage>
</organism>
<gene>
    <name evidence="2" type="ORF">EVAR_72428_1</name>
</gene>